<dbReference type="RefSeq" id="WP_184083954.1">
    <property type="nucleotide sequence ID" value="NZ_JACIJF010000001.1"/>
</dbReference>
<dbReference type="AlphaFoldDB" id="A0A840Y925"/>
<comment type="caution">
    <text evidence="1">The sequence shown here is derived from an EMBL/GenBank/DDBJ whole genome shotgun (WGS) entry which is preliminary data.</text>
</comment>
<name>A0A840Y925_9SPHN</name>
<evidence type="ECO:0000313" key="2">
    <source>
        <dbReference type="Proteomes" id="UP000527143"/>
    </source>
</evidence>
<dbReference type="Proteomes" id="UP000527143">
    <property type="component" value="Unassembled WGS sequence"/>
</dbReference>
<proteinExistence type="predicted"/>
<dbReference type="EMBL" id="JACIJF010000001">
    <property type="protein sequence ID" value="MBB5709344.1"/>
    <property type="molecule type" value="Genomic_DNA"/>
</dbReference>
<accession>A0A840Y925</accession>
<organism evidence="1 2">
    <name type="scientific">Sphingomonas xinjiangensis</name>
    <dbReference type="NCBI Taxonomy" id="643568"/>
    <lineage>
        <taxon>Bacteria</taxon>
        <taxon>Pseudomonadati</taxon>
        <taxon>Pseudomonadota</taxon>
        <taxon>Alphaproteobacteria</taxon>
        <taxon>Sphingomonadales</taxon>
        <taxon>Sphingomonadaceae</taxon>
        <taxon>Sphingomonas</taxon>
    </lineage>
</organism>
<gene>
    <name evidence="1" type="ORF">FHT02_000550</name>
</gene>
<protein>
    <submittedName>
        <fullName evidence="1">Uncharacterized protein</fullName>
    </submittedName>
</protein>
<sequence>MAISGAVGGPFHAGRLHWPGVPVVDDGGSIIEPGEPVEVDCMVQIDQVTEAMRQEAGYTDRDVRMLVLAPGLERRVDTDAIVEVLPGAFVPANHVGLWSVASSAQDVLGFAFDGRGRRA</sequence>
<evidence type="ECO:0000313" key="1">
    <source>
        <dbReference type="EMBL" id="MBB5709344.1"/>
    </source>
</evidence>
<reference evidence="1 2" key="1">
    <citation type="submission" date="2020-08" db="EMBL/GenBank/DDBJ databases">
        <title>Genomic Encyclopedia of Type Strains, Phase IV (KMG-IV): sequencing the most valuable type-strain genomes for metagenomic binning, comparative biology and taxonomic classification.</title>
        <authorList>
            <person name="Goeker M."/>
        </authorList>
    </citation>
    <scope>NUCLEOTIDE SEQUENCE [LARGE SCALE GENOMIC DNA]</scope>
    <source>
        <strain evidence="1 2">DSM 26736</strain>
    </source>
</reference>
<keyword evidence="2" id="KW-1185">Reference proteome</keyword>